<organism evidence="1 2">
    <name type="scientific">Hyaloscypha variabilis (strain UAMH 11265 / GT02V1 / F)</name>
    <name type="common">Meliniomyces variabilis</name>
    <dbReference type="NCBI Taxonomy" id="1149755"/>
    <lineage>
        <taxon>Eukaryota</taxon>
        <taxon>Fungi</taxon>
        <taxon>Dikarya</taxon>
        <taxon>Ascomycota</taxon>
        <taxon>Pezizomycotina</taxon>
        <taxon>Leotiomycetes</taxon>
        <taxon>Helotiales</taxon>
        <taxon>Hyaloscyphaceae</taxon>
        <taxon>Hyaloscypha</taxon>
        <taxon>Hyaloscypha variabilis</taxon>
    </lineage>
</organism>
<dbReference type="AlphaFoldDB" id="A0A2J6RGW9"/>
<accession>A0A2J6RGW9</accession>
<dbReference type="Pfam" id="PF26639">
    <property type="entry name" value="Het-6_barrel"/>
    <property type="match status" value="1"/>
</dbReference>
<protein>
    <submittedName>
        <fullName evidence="1">Uncharacterized protein</fullName>
    </submittedName>
</protein>
<gene>
    <name evidence="1" type="ORF">L207DRAFT_388128</name>
</gene>
<dbReference type="Proteomes" id="UP000235786">
    <property type="component" value="Unassembled WGS sequence"/>
</dbReference>
<sequence>TRKGYVGIVPSGAQVGDEVCVFDGGAVPFVLRKNYGREGDIIYELVGEGYIHGIMYGEVL</sequence>
<feature type="non-terminal residue" evidence="1">
    <location>
        <position position="60"/>
    </location>
</feature>
<reference evidence="1 2" key="1">
    <citation type="submission" date="2016-04" db="EMBL/GenBank/DDBJ databases">
        <title>A degradative enzymes factory behind the ericoid mycorrhizal symbiosis.</title>
        <authorList>
            <consortium name="DOE Joint Genome Institute"/>
            <person name="Martino E."/>
            <person name="Morin E."/>
            <person name="Grelet G."/>
            <person name="Kuo A."/>
            <person name="Kohler A."/>
            <person name="Daghino S."/>
            <person name="Barry K."/>
            <person name="Choi C."/>
            <person name="Cichocki N."/>
            <person name="Clum A."/>
            <person name="Copeland A."/>
            <person name="Hainaut M."/>
            <person name="Haridas S."/>
            <person name="Labutti K."/>
            <person name="Lindquist E."/>
            <person name="Lipzen A."/>
            <person name="Khouja H.-R."/>
            <person name="Murat C."/>
            <person name="Ohm R."/>
            <person name="Olson A."/>
            <person name="Spatafora J."/>
            <person name="Veneault-Fourrey C."/>
            <person name="Henrissat B."/>
            <person name="Grigoriev I."/>
            <person name="Martin F."/>
            <person name="Perotto S."/>
        </authorList>
    </citation>
    <scope>NUCLEOTIDE SEQUENCE [LARGE SCALE GENOMIC DNA]</scope>
    <source>
        <strain evidence="1 2">F</strain>
    </source>
</reference>
<keyword evidence="2" id="KW-1185">Reference proteome</keyword>
<feature type="non-terminal residue" evidence="1">
    <location>
        <position position="1"/>
    </location>
</feature>
<name>A0A2J6RGW9_HYAVF</name>
<evidence type="ECO:0000313" key="2">
    <source>
        <dbReference type="Proteomes" id="UP000235786"/>
    </source>
</evidence>
<dbReference type="STRING" id="1149755.A0A2J6RGW9"/>
<evidence type="ECO:0000313" key="1">
    <source>
        <dbReference type="EMBL" id="PMD37757.1"/>
    </source>
</evidence>
<dbReference type="OrthoDB" id="2157530at2759"/>
<dbReference type="EMBL" id="KZ613949">
    <property type="protein sequence ID" value="PMD37757.1"/>
    <property type="molecule type" value="Genomic_DNA"/>
</dbReference>
<proteinExistence type="predicted"/>